<dbReference type="RefSeq" id="WP_141458843.1">
    <property type="nucleotide sequence ID" value="NZ_CP038141.1"/>
</dbReference>
<dbReference type="EMBL" id="CP038141">
    <property type="protein sequence ID" value="QDH16159.1"/>
    <property type="molecule type" value="Genomic_DNA"/>
</dbReference>
<accession>A0A4Y6UF39</accession>
<dbReference type="OrthoDB" id="7271334at2"/>
<proteinExistence type="predicted"/>
<evidence type="ECO:0000313" key="2">
    <source>
        <dbReference type="EMBL" id="QDH16159.1"/>
    </source>
</evidence>
<sequence>MRYKRAILFSALLMGCSMHPAWAQSVPSSTFTVIDERASEEVSEVSRLYVNGNLVATFHLDLNKSREVKEIPLPAGRSDVDYALCGEITITRNGHTETHEVSSAGQLHHPEGHVLDAVGSRNFTDFFLMDYNDSAVATHRQGRAAVCATPSS</sequence>
<dbReference type="KEGG" id="ssam:E3D00_00170"/>
<dbReference type="Proteomes" id="UP000316313">
    <property type="component" value="Chromosome"/>
</dbReference>
<feature type="signal peptide" evidence="1">
    <location>
        <begin position="1"/>
        <end position="23"/>
    </location>
</feature>
<gene>
    <name evidence="2" type="ORF">E3D00_00170</name>
</gene>
<name>A0A4Y6UF39_9PROT</name>
<dbReference type="PROSITE" id="PS51257">
    <property type="entry name" value="PROKAR_LIPOPROTEIN"/>
    <property type="match status" value="1"/>
</dbReference>
<reference evidence="2 3" key="1">
    <citation type="submission" date="2019-03" db="EMBL/GenBank/DDBJ databases">
        <title>The complete genome sequence of Swingsia samuiensis NBRC107927(T).</title>
        <authorList>
            <person name="Chua K.-O."/>
            <person name="Chan K.-G."/>
            <person name="See-Too W.-S."/>
        </authorList>
    </citation>
    <scope>NUCLEOTIDE SEQUENCE [LARGE SCALE GENOMIC DNA]</scope>
    <source>
        <strain evidence="2 3">AH83</strain>
    </source>
</reference>
<organism evidence="2 3">
    <name type="scientific">Swingsia samuiensis</name>
    <dbReference type="NCBI Taxonomy" id="1293412"/>
    <lineage>
        <taxon>Bacteria</taxon>
        <taxon>Pseudomonadati</taxon>
        <taxon>Pseudomonadota</taxon>
        <taxon>Alphaproteobacteria</taxon>
        <taxon>Acetobacterales</taxon>
        <taxon>Acetobacteraceae</taxon>
        <taxon>Swingsia</taxon>
    </lineage>
</organism>
<dbReference type="AlphaFoldDB" id="A0A4Y6UF39"/>
<protein>
    <submittedName>
        <fullName evidence="2">Uncharacterized protein</fullName>
    </submittedName>
</protein>
<keyword evidence="1" id="KW-0732">Signal</keyword>
<evidence type="ECO:0000313" key="3">
    <source>
        <dbReference type="Proteomes" id="UP000316313"/>
    </source>
</evidence>
<feature type="chain" id="PRO_5021249119" evidence="1">
    <location>
        <begin position="24"/>
        <end position="152"/>
    </location>
</feature>
<evidence type="ECO:0000256" key="1">
    <source>
        <dbReference type="SAM" id="SignalP"/>
    </source>
</evidence>
<keyword evidence="3" id="KW-1185">Reference proteome</keyword>